<dbReference type="InterPro" id="IPR002885">
    <property type="entry name" value="PPR_rpt"/>
</dbReference>
<dbReference type="Proteomes" id="UP000813461">
    <property type="component" value="Unassembled WGS sequence"/>
</dbReference>
<evidence type="ECO:0000256" key="5">
    <source>
        <dbReference type="PROSITE-ProRule" id="PRU00708"/>
    </source>
</evidence>
<keyword evidence="2" id="KW-0677">Repeat</keyword>
<dbReference type="InterPro" id="IPR011990">
    <property type="entry name" value="TPR-like_helical_dom_sf"/>
</dbReference>
<dbReference type="Pfam" id="PF13041">
    <property type="entry name" value="PPR_2"/>
    <property type="match status" value="2"/>
</dbReference>
<dbReference type="OrthoDB" id="185373at2759"/>
<dbReference type="PROSITE" id="PS51375">
    <property type="entry name" value="PPR"/>
    <property type="match status" value="1"/>
</dbReference>
<organism evidence="7 8">
    <name type="scientific">Paraphoma chrysanthemicola</name>
    <dbReference type="NCBI Taxonomy" id="798071"/>
    <lineage>
        <taxon>Eukaryota</taxon>
        <taxon>Fungi</taxon>
        <taxon>Dikarya</taxon>
        <taxon>Ascomycota</taxon>
        <taxon>Pezizomycotina</taxon>
        <taxon>Dothideomycetes</taxon>
        <taxon>Pleosporomycetidae</taxon>
        <taxon>Pleosporales</taxon>
        <taxon>Pleosporineae</taxon>
        <taxon>Phaeosphaeriaceae</taxon>
        <taxon>Paraphoma</taxon>
    </lineage>
</organism>
<keyword evidence="8" id="KW-1185">Reference proteome</keyword>
<proteinExistence type="inferred from homology"/>
<accession>A0A8K0W4E5</accession>
<comment type="subunit">
    <text evidence="4">Binds to mitochondrial small subunit 15S rRNA.</text>
</comment>
<feature type="region of interest" description="Disordered" evidence="6">
    <location>
        <begin position="828"/>
        <end position="946"/>
    </location>
</feature>
<evidence type="ECO:0000256" key="6">
    <source>
        <dbReference type="SAM" id="MobiDB-lite"/>
    </source>
</evidence>
<comment type="function">
    <text evidence="3">Regulates mitochondrial small subunit maturation by controlling 15S rRNA 5'-end processing. Localizes to the 5' precursor of the 15S rRNA in a position that is subsequently occupied by mS47 in the mature yeast mtSSU. Uses structure and sequence-specific RNA recognition, binding to a single-stranded region of the precursor and specifically recognizing bases -6 to -1. The exchange of Ccm1 for mS47 is coupled to the irreversible removal of precursor rRNA that is accompanied by conformational changes of the mitoribosomal proteins uS5m and mS26. These conformational changes signal completion of 5'-end rRNA processing through protection of the mature 5'-end of the 15S rRNA and stabilization of mS47. The removal of the 5' precursor together with the dissociation of Ccm1 may be catalyzed by the 5'-3' exoribonuclease Pet127. Involved in the specific removal of group I introns in mitochondrial encoded transcripts.</text>
</comment>
<dbReference type="PANTHER" id="PTHR47447:SF17">
    <property type="entry name" value="OS12G0638900 PROTEIN"/>
    <property type="match status" value="1"/>
</dbReference>
<feature type="compositionally biased region" description="Basic and acidic residues" evidence="6">
    <location>
        <begin position="913"/>
        <end position="930"/>
    </location>
</feature>
<evidence type="ECO:0000256" key="3">
    <source>
        <dbReference type="ARBA" id="ARBA00044493"/>
    </source>
</evidence>
<evidence type="ECO:0000313" key="7">
    <source>
        <dbReference type="EMBL" id="KAH7094808.1"/>
    </source>
</evidence>
<feature type="repeat" description="PPR" evidence="5">
    <location>
        <begin position="728"/>
        <end position="762"/>
    </location>
</feature>
<dbReference type="PANTHER" id="PTHR47447">
    <property type="entry name" value="OS03G0856100 PROTEIN"/>
    <property type="match status" value="1"/>
</dbReference>
<evidence type="ECO:0000256" key="1">
    <source>
        <dbReference type="ARBA" id="ARBA00006192"/>
    </source>
</evidence>
<feature type="region of interest" description="Disordered" evidence="6">
    <location>
        <begin position="125"/>
        <end position="158"/>
    </location>
</feature>
<gene>
    <name evidence="7" type="ORF">FB567DRAFT_13844</name>
</gene>
<evidence type="ECO:0000313" key="8">
    <source>
        <dbReference type="Proteomes" id="UP000813461"/>
    </source>
</evidence>
<dbReference type="AlphaFoldDB" id="A0A8K0W4E5"/>
<dbReference type="Gene3D" id="1.25.40.10">
    <property type="entry name" value="Tetratricopeptide repeat domain"/>
    <property type="match status" value="2"/>
</dbReference>
<comment type="similarity">
    <text evidence="1">Belongs to the CCM1 family.</text>
</comment>
<reference evidence="7" key="1">
    <citation type="journal article" date="2021" name="Nat. Commun.">
        <title>Genetic determinants of endophytism in the Arabidopsis root mycobiome.</title>
        <authorList>
            <person name="Mesny F."/>
            <person name="Miyauchi S."/>
            <person name="Thiergart T."/>
            <person name="Pickel B."/>
            <person name="Atanasova L."/>
            <person name="Karlsson M."/>
            <person name="Huettel B."/>
            <person name="Barry K.W."/>
            <person name="Haridas S."/>
            <person name="Chen C."/>
            <person name="Bauer D."/>
            <person name="Andreopoulos W."/>
            <person name="Pangilinan J."/>
            <person name="LaButti K."/>
            <person name="Riley R."/>
            <person name="Lipzen A."/>
            <person name="Clum A."/>
            <person name="Drula E."/>
            <person name="Henrissat B."/>
            <person name="Kohler A."/>
            <person name="Grigoriev I.V."/>
            <person name="Martin F.M."/>
            <person name="Hacquard S."/>
        </authorList>
    </citation>
    <scope>NUCLEOTIDE SEQUENCE</scope>
    <source>
        <strain evidence="7">MPI-SDFR-AT-0120</strain>
    </source>
</reference>
<evidence type="ECO:0000256" key="4">
    <source>
        <dbReference type="ARBA" id="ARBA00044511"/>
    </source>
</evidence>
<feature type="compositionally biased region" description="Basic and acidic residues" evidence="6">
    <location>
        <begin position="828"/>
        <end position="845"/>
    </location>
</feature>
<evidence type="ECO:0000256" key="2">
    <source>
        <dbReference type="ARBA" id="ARBA00022737"/>
    </source>
</evidence>
<dbReference type="EMBL" id="JAGMVJ010000001">
    <property type="protein sequence ID" value="KAH7094808.1"/>
    <property type="molecule type" value="Genomic_DNA"/>
</dbReference>
<sequence>MPRARIRNARFIASAESPLLPFLAPRVFAESPIQHKCRRHGEERCTSQAKEEGKCGTASAMRPKSFETTPWRNTFCTRARHQNVGSAHGLLLTNTLRSRPFKTLRAQHPAASRYADISSFAREHLRERPSVSASPRRAASRAREPTRRTRPSVLNQRGPVKAALRARALALELERLATIETSTAYRSVAARSQSGLYQSRDGQYRSIRRRILNLQQWNLVQYDFAPKFPGARQRASAQEAIAALDRSVYSTVGRHTRKIVVKHDPRCARWSANLFKDSAKHELHQTWLTWMSWDISTRKRAYQRLLVYLLDRRPGRAMQFIHMIANDPLLRDGKTELIADALAYLSKLHVNGAYSRNGSWSLDKTAVRRSFVPAFFHIYRKAVAGHRYACSQDLLFNITKLADASDLRRVFDCLVEHKAFLGFETLLHYGNAFAKAGDFQCALQCLDMVKAMRQSANWDAICDQDKLRWTCALILRRSMAEGQNYHQTPVIVAAIVRLGIKMDILLYNIVMHNAMEAGDYATAFKVYNALDSNGLKADRFTHSIMLHGCASQSNPALFSQFAHHCADVAETTEDPWLATEYLYYLYIRHQNDADKSQTLALLRHTFSRFFTSKPWELLNDRLRMSTLTNQITPSLTQDPLTLTPPTVAVYLVLQAQIQMTQTGGPQQLQDLYQRFRSLVQGKSDPTLTKLGKLPIAWNAFLLAFCHLQQFASASQLIKDMTDGSPQPNIYSWNIFMQAFFKTGQVQAAERVFGILRSRGIDPDQYTYGVMLRGYAKAQHIERIGLTMEHIDAEGEMHPDLLRSLARVPNRNELMLTLEKARVRKEAKEALKTQEEAEAERKEWEQPRLLLDEQEAVDKSAIPLSPIESSRTEGFPGVQARSDIEDLPNIRRATPQQQENLDKPPQRKPSMLETRPENKADPDVQYRRLQERLGIASPDLADSSNEEQLHVSQAVGSFGADLPFKSTIPSAGTSNRSVVRKILQESRKKLDDQ</sequence>
<dbReference type="NCBIfam" id="TIGR00756">
    <property type="entry name" value="PPR"/>
    <property type="match status" value="1"/>
</dbReference>
<evidence type="ECO:0008006" key="9">
    <source>
        <dbReference type="Google" id="ProtNLM"/>
    </source>
</evidence>
<name>A0A8K0W4E5_9PLEO</name>
<comment type="caution">
    <text evidence="7">The sequence shown here is derived from an EMBL/GenBank/DDBJ whole genome shotgun (WGS) entry which is preliminary data.</text>
</comment>
<protein>
    <recommendedName>
        <fullName evidence="9">Pentatricopeptide repeat protein</fullName>
    </recommendedName>
</protein>